<dbReference type="Gene3D" id="4.10.320.10">
    <property type="entry name" value="E3-binding domain"/>
    <property type="match status" value="1"/>
</dbReference>
<dbReference type="GO" id="GO:0045254">
    <property type="term" value="C:pyruvate dehydrogenase complex"/>
    <property type="evidence" value="ECO:0007669"/>
    <property type="project" value="UniProtKB-UniRule"/>
</dbReference>
<feature type="domain" description="Lipoyl-binding" evidence="11">
    <location>
        <begin position="3"/>
        <end position="77"/>
    </location>
</feature>
<proteinExistence type="inferred from homology"/>
<keyword evidence="4" id="KW-0677">Repeat</keyword>
<protein>
    <recommendedName>
        <fullName evidence="9">Acetyltransferase component of pyruvate dehydrogenase complex</fullName>
        <ecNumber evidence="9">2.3.1.12</ecNumber>
    </recommendedName>
</protein>
<evidence type="ECO:0000313" key="14">
    <source>
        <dbReference type="Proteomes" id="UP000184517"/>
    </source>
</evidence>
<dbReference type="PROSITE" id="PS50968">
    <property type="entry name" value="BIOTINYL_LIPOYL"/>
    <property type="match status" value="3"/>
</dbReference>
<gene>
    <name evidence="13" type="ORF">SAMN02745753_04144</name>
</gene>
<feature type="domain" description="Lipoyl-binding" evidence="11">
    <location>
        <begin position="216"/>
        <end position="290"/>
    </location>
</feature>
<dbReference type="InterPro" id="IPR006256">
    <property type="entry name" value="AcTrfase_Pyrv_DH_cplx"/>
</dbReference>
<dbReference type="FunFam" id="2.40.50.100:FF:000009">
    <property type="entry name" value="Acetyltransferase component of pyruvate dehydrogenase complex"/>
    <property type="match status" value="2"/>
</dbReference>
<accession>A0A1M5KVV4</accession>
<feature type="compositionally biased region" description="Low complexity" evidence="10">
    <location>
        <begin position="94"/>
        <end position="109"/>
    </location>
</feature>
<dbReference type="PANTHER" id="PTHR43178:SF2">
    <property type="entry name" value="DIHYDROLIPOYLLYSINE-RESIDUE ACETYLTRANSFERASE COMPONENT OF PYRUVATE DEHYDROGENASE COMPLEX"/>
    <property type="match status" value="1"/>
</dbReference>
<comment type="subunit">
    <text evidence="2 9">Forms a 24-polypeptide structural core with octahedral symmetry.</text>
</comment>
<dbReference type="PROSITE" id="PS51826">
    <property type="entry name" value="PSBD"/>
    <property type="match status" value="1"/>
</dbReference>
<dbReference type="EC" id="2.3.1.12" evidence="9"/>
<dbReference type="GO" id="GO:0031405">
    <property type="term" value="F:lipoic acid binding"/>
    <property type="evidence" value="ECO:0007669"/>
    <property type="project" value="TreeGrafter"/>
</dbReference>
<dbReference type="InterPro" id="IPR000089">
    <property type="entry name" value="Biotin_lipoyl"/>
</dbReference>
<keyword evidence="6 9" id="KW-0012">Acyltransferase</keyword>
<sequence>MSTEIIRVPDIGGATDVEIIEISIKVGDIIEVDQSIIVLETDKASMDVPSSMAGKVKSISVKEGDKVSEGDELLVIEVEGAEKSAPETPVEASTPAKSAEKTAPASSSSSEEKVSVPDIGGATDVEVIEVCVAEGDMVEEGDSLIVLETDKASMDIPSPFTGKIGKISIKVGDTVSEGADILMLITESSTPAASEEKAEAPKSSAPAAAAPVSGGVETVKVPDIGGAEGVEVIEVAVAAGDKVKEGDSIIVLETDKASMEIPAPKSGTVKSVSIKVGDKVSEGHLVLELEVEGGSEVTASAPVAEKAAPASAEAPKASTAKAAPAADQSAVLSEPSKKVHAGPAVRMLARELGVDLSLVRPTGPRGRITKEDLHAYVKAAVQKAASAPAGVATGSGLPTVPDQDFSKFGDVEVVKMSKIQRLTAQNMVRNALVVPQVTQFDKADISDLEDFRKGLKGEMEKQGVKLTPLPFLIKAVAQAMVANPSFNVSLMADGESYVQKHYVHIGIAVDSPAGLVVPVLRDADKKSVIQIAKEASELIKKALDKQLKPADMQGGCFTISSLGAIGGTGFTPIVNCPEVGILGVSKADIEPRWNGKEFEPRTMLPLCLSYDHRAVNGGDAGRFMTFLNSLLSDVRRLSL</sequence>
<dbReference type="Gene3D" id="2.40.50.100">
    <property type="match status" value="3"/>
</dbReference>
<dbReference type="CDD" id="cd06849">
    <property type="entry name" value="lipoyl_domain"/>
    <property type="match status" value="3"/>
</dbReference>
<dbReference type="InterPro" id="IPR004167">
    <property type="entry name" value="PSBD"/>
</dbReference>
<dbReference type="Gene3D" id="3.30.559.10">
    <property type="entry name" value="Chloramphenicol acetyltransferase-like domain"/>
    <property type="match status" value="1"/>
</dbReference>
<dbReference type="NCBIfam" id="TIGR01348">
    <property type="entry name" value="PDHac_trf_long"/>
    <property type="match status" value="1"/>
</dbReference>
<evidence type="ECO:0000256" key="1">
    <source>
        <dbReference type="ARBA" id="ARBA00007317"/>
    </source>
</evidence>
<dbReference type="InterPro" id="IPR036625">
    <property type="entry name" value="E3-bd_dom_sf"/>
</dbReference>
<feature type="region of interest" description="Disordered" evidence="10">
    <location>
        <begin position="190"/>
        <end position="209"/>
    </location>
</feature>
<dbReference type="SUPFAM" id="SSF47005">
    <property type="entry name" value="Peripheral subunit-binding domain of 2-oxo acid dehydrogenase complex"/>
    <property type="match status" value="1"/>
</dbReference>
<dbReference type="SUPFAM" id="SSF52777">
    <property type="entry name" value="CoA-dependent acyltransferases"/>
    <property type="match status" value="1"/>
</dbReference>
<evidence type="ECO:0000256" key="8">
    <source>
        <dbReference type="ARBA" id="ARBA00048370"/>
    </source>
</evidence>
<dbReference type="GO" id="GO:0005737">
    <property type="term" value="C:cytoplasm"/>
    <property type="evidence" value="ECO:0007669"/>
    <property type="project" value="TreeGrafter"/>
</dbReference>
<feature type="domain" description="Peripheral subunit-binding (PSBD)" evidence="12">
    <location>
        <begin position="340"/>
        <end position="377"/>
    </location>
</feature>
<comment type="cofactor">
    <cofactor evidence="9">
        <name>(R)-lipoate</name>
        <dbReference type="ChEBI" id="CHEBI:83088"/>
    </cofactor>
    <text evidence="9">Binds 3 lipoyl cofactors covalently.</text>
</comment>
<dbReference type="GO" id="GO:0006086">
    <property type="term" value="P:pyruvate decarboxylation to acetyl-CoA"/>
    <property type="evidence" value="ECO:0007669"/>
    <property type="project" value="UniProtKB-UniRule"/>
</dbReference>
<dbReference type="Pfam" id="PF00364">
    <property type="entry name" value="Biotin_lipoyl"/>
    <property type="match status" value="3"/>
</dbReference>
<evidence type="ECO:0000256" key="10">
    <source>
        <dbReference type="SAM" id="MobiDB-lite"/>
    </source>
</evidence>
<keyword evidence="14" id="KW-1185">Reference proteome</keyword>
<dbReference type="InterPro" id="IPR003016">
    <property type="entry name" value="2-oxoA_DH_lipoyl-BS"/>
</dbReference>
<comment type="catalytic activity">
    <reaction evidence="8 9">
        <text>N(6)-[(R)-dihydrolipoyl]-L-lysyl-[protein] + acetyl-CoA = N(6)-[(R)-S(8)-acetyldihydrolipoyl]-L-lysyl-[protein] + CoA</text>
        <dbReference type="Rhea" id="RHEA:17017"/>
        <dbReference type="Rhea" id="RHEA-COMP:10475"/>
        <dbReference type="Rhea" id="RHEA-COMP:10478"/>
        <dbReference type="ChEBI" id="CHEBI:57287"/>
        <dbReference type="ChEBI" id="CHEBI:57288"/>
        <dbReference type="ChEBI" id="CHEBI:83100"/>
        <dbReference type="ChEBI" id="CHEBI:83111"/>
        <dbReference type="EC" id="2.3.1.12"/>
    </reaction>
</comment>
<comment type="similarity">
    <text evidence="1 9">Belongs to the 2-oxoacid dehydrogenase family.</text>
</comment>
<dbReference type="PROSITE" id="PS00189">
    <property type="entry name" value="LIPOYL"/>
    <property type="match status" value="3"/>
</dbReference>
<dbReference type="RefSeq" id="WP_072841724.1">
    <property type="nucleotide sequence ID" value="NZ_FQVF01000024.1"/>
</dbReference>
<organism evidence="13 14">
    <name type="scientific">Marinomonas polaris DSM 16579</name>
    <dbReference type="NCBI Taxonomy" id="1122206"/>
    <lineage>
        <taxon>Bacteria</taxon>
        <taxon>Pseudomonadati</taxon>
        <taxon>Pseudomonadota</taxon>
        <taxon>Gammaproteobacteria</taxon>
        <taxon>Oceanospirillales</taxon>
        <taxon>Oceanospirillaceae</taxon>
        <taxon>Marinomonas</taxon>
    </lineage>
</organism>
<evidence type="ECO:0000259" key="11">
    <source>
        <dbReference type="PROSITE" id="PS50968"/>
    </source>
</evidence>
<dbReference type="OrthoDB" id="9805770at2"/>
<evidence type="ECO:0000256" key="9">
    <source>
        <dbReference type="RuleBase" id="RU361137"/>
    </source>
</evidence>
<evidence type="ECO:0000256" key="2">
    <source>
        <dbReference type="ARBA" id="ARBA00011484"/>
    </source>
</evidence>
<reference evidence="14" key="1">
    <citation type="submission" date="2016-11" db="EMBL/GenBank/DDBJ databases">
        <authorList>
            <person name="Varghese N."/>
            <person name="Submissions S."/>
        </authorList>
    </citation>
    <scope>NUCLEOTIDE SEQUENCE [LARGE SCALE GENOMIC DNA]</scope>
    <source>
        <strain evidence="14">DSM 16579</strain>
    </source>
</reference>
<evidence type="ECO:0000259" key="12">
    <source>
        <dbReference type="PROSITE" id="PS51826"/>
    </source>
</evidence>
<comment type="function">
    <text evidence="7">The pyruvate dehydrogenase complex catalyzes the overall conversion of pyruvate to acetyl-CoA and CO(2). It contains multiple copies of three enzymatic components: pyruvate dehydrogenase (E1), dihydrolipoamide acetyltransferase (E2) and lipoamide dehydrogenase (E3).</text>
</comment>
<dbReference type="Pfam" id="PF00198">
    <property type="entry name" value="2-oxoacid_dh"/>
    <property type="match status" value="1"/>
</dbReference>
<evidence type="ECO:0000256" key="3">
    <source>
        <dbReference type="ARBA" id="ARBA00022679"/>
    </source>
</evidence>
<evidence type="ECO:0000256" key="5">
    <source>
        <dbReference type="ARBA" id="ARBA00022823"/>
    </source>
</evidence>
<dbReference type="Proteomes" id="UP000184517">
    <property type="component" value="Unassembled WGS sequence"/>
</dbReference>
<keyword evidence="3 9" id="KW-0808">Transferase</keyword>
<feature type="region of interest" description="Disordered" evidence="10">
    <location>
        <begin position="79"/>
        <end position="118"/>
    </location>
</feature>
<dbReference type="FunFam" id="3.30.559.10:FF:000004">
    <property type="entry name" value="Acetyltransferase component of pyruvate dehydrogenase complex"/>
    <property type="match status" value="1"/>
</dbReference>
<keyword evidence="5 9" id="KW-0450">Lipoyl</keyword>
<name>A0A1M5KVV4_9GAMM</name>
<dbReference type="GO" id="GO:0004742">
    <property type="term" value="F:dihydrolipoyllysine-residue acetyltransferase activity"/>
    <property type="evidence" value="ECO:0007669"/>
    <property type="project" value="UniProtKB-UniRule"/>
</dbReference>
<keyword evidence="13" id="KW-0670">Pyruvate</keyword>
<dbReference type="STRING" id="1122206.SAMN02745753_04144"/>
<dbReference type="InterPro" id="IPR011053">
    <property type="entry name" value="Single_hybrid_motif"/>
</dbReference>
<dbReference type="InterPro" id="IPR001078">
    <property type="entry name" value="2-oxoacid_DH_actylTfrase"/>
</dbReference>
<dbReference type="InterPro" id="IPR050743">
    <property type="entry name" value="2-oxoacid_DH_E2_comp"/>
</dbReference>
<evidence type="ECO:0000256" key="6">
    <source>
        <dbReference type="ARBA" id="ARBA00023315"/>
    </source>
</evidence>
<evidence type="ECO:0000256" key="4">
    <source>
        <dbReference type="ARBA" id="ARBA00022737"/>
    </source>
</evidence>
<dbReference type="AlphaFoldDB" id="A0A1M5KVV4"/>
<dbReference type="Pfam" id="PF02817">
    <property type="entry name" value="E3_binding"/>
    <property type="match status" value="1"/>
</dbReference>
<dbReference type="EMBL" id="FQVF01000024">
    <property type="protein sequence ID" value="SHG56944.1"/>
    <property type="molecule type" value="Genomic_DNA"/>
</dbReference>
<feature type="domain" description="Lipoyl-binding" evidence="11">
    <location>
        <begin position="111"/>
        <end position="186"/>
    </location>
</feature>
<dbReference type="InterPro" id="IPR023213">
    <property type="entry name" value="CAT-like_dom_sf"/>
</dbReference>
<feature type="region of interest" description="Disordered" evidence="10">
    <location>
        <begin position="302"/>
        <end position="322"/>
    </location>
</feature>
<dbReference type="PANTHER" id="PTHR43178">
    <property type="entry name" value="DIHYDROLIPOAMIDE ACETYLTRANSFERASE COMPONENT OF PYRUVATE DEHYDROGENASE COMPLEX"/>
    <property type="match status" value="1"/>
</dbReference>
<evidence type="ECO:0000313" key="13">
    <source>
        <dbReference type="EMBL" id="SHG56944.1"/>
    </source>
</evidence>
<dbReference type="SUPFAM" id="SSF51230">
    <property type="entry name" value="Single hybrid motif"/>
    <property type="match status" value="3"/>
</dbReference>
<evidence type="ECO:0000256" key="7">
    <source>
        <dbReference type="ARBA" id="ARBA00025211"/>
    </source>
</evidence>
<dbReference type="NCBIfam" id="NF008814">
    <property type="entry name" value="PRK11854.1"/>
    <property type="match status" value="1"/>
</dbReference>